<accession>A0ACC2P9B6</accession>
<gene>
    <name evidence="1" type="ORF">QAD02_015972</name>
</gene>
<proteinExistence type="predicted"/>
<dbReference type="EMBL" id="CM056742">
    <property type="protein sequence ID" value="KAJ8680185.1"/>
    <property type="molecule type" value="Genomic_DNA"/>
</dbReference>
<organism evidence="1 2">
    <name type="scientific">Eretmocerus hayati</name>
    <dbReference type="NCBI Taxonomy" id="131215"/>
    <lineage>
        <taxon>Eukaryota</taxon>
        <taxon>Metazoa</taxon>
        <taxon>Ecdysozoa</taxon>
        <taxon>Arthropoda</taxon>
        <taxon>Hexapoda</taxon>
        <taxon>Insecta</taxon>
        <taxon>Pterygota</taxon>
        <taxon>Neoptera</taxon>
        <taxon>Endopterygota</taxon>
        <taxon>Hymenoptera</taxon>
        <taxon>Apocrita</taxon>
        <taxon>Proctotrupomorpha</taxon>
        <taxon>Chalcidoidea</taxon>
        <taxon>Aphelinidae</taxon>
        <taxon>Aphelininae</taxon>
        <taxon>Eretmocerus</taxon>
    </lineage>
</organism>
<evidence type="ECO:0000313" key="1">
    <source>
        <dbReference type="EMBL" id="KAJ8680185.1"/>
    </source>
</evidence>
<comment type="caution">
    <text evidence="1">The sequence shown here is derived from an EMBL/GenBank/DDBJ whole genome shotgun (WGS) entry which is preliminary data.</text>
</comment>
<keyword evidence="2" id="KW-1185">Reference proteome</keyword>
<dbReference type="Proteomes" id="UP001239111">
    <property type="component" value="Chromosome 2"/>
</dbReference>
<sequence>MKFFFCKILRSASVDLNEPTTNTRHPEQVYRRLSRIRRRGVNNCAVVDYDSSSRAPVYQKDSATHLKIREALCKNEFLQNFDDVCIDAFVLAMYSKEIAPNTRIIQEGDIGSHLYVSEKGVFQVYQGSTYESSFGPGVAFGELALLYDTKRLRSVDVKHGGKVWVLERSAFQAAVLKANTSKAPEDIAYLRRVTVFRSLPHHVLLKIKELVEIEFFQGDTCIIDEGDKIDKFFIINGGSINIIRKTEHGDEIITNLSRENHFGEEAFYEDGQNISHFKAIAVAPGVECYTIEIKALLKYLGNFDLIRKNKWIFNFDRSDSLCISEASPFKNLELKDIQVKDTLGVGAFGRVDLVTLNSMPKESFARKKIKKVKSMEEECEKHILKERKIMENCNSPFICKLYKTFIDDKYVYFLMEACLGGDLCTYISRKGQLDNISAKFVMACTVEAIAYLHNHGIIYRDIKPDNLMIDTRGYIKLTDFGSSKMIGLERTRSFVGTPEYMAPEIIFNQPYDRAVDYWSLGITLHEFLCGSPPFQDSELLPLYSKIMKGIDSIGIHGNLKKNAENLIRGLLRSKPTERLGNLRGGIDDIRNHKWFGNFDWQALIAMTMPSPITQQINDHLDTQHFEKCPPEKFDVKNENHDWAEDF</sequence>
<protein>
    <submittedName>
        <fullName evidence="1">Uncharacterized protein</fullName>
    </submittedName>
</protein>
<name>A0ACC2P9B6_9HYME</name>
<reference evidence="1" key="1">
    <citation type="submission" date="2023-04" db="EMBL/GenBank/DDBJ databases">
        <title>A chromosome-level genome assembly of the parasitoid wasp Eretmocerus hayati.</title>
        <authorList>
            <person name="Zhong Y."/>
            <person name="Liu S."/>
            <person name="Liu Y."/>
        </authorList>
    </citation>
    <scope>NUCLEOTIDE SEQUENCE</scope>
    <source>
        <strain evidence="1">ZJU_SS_LIU_2023</strain>
    </source>
</reference>
<evidence type="ECO:0000313" key="2">
    <source>
        <dbReference type="Proteomes" id="UP001239111"/>
    </source>
</evidence>